<gene>
    <name evidence="4" type="primary">yncA</name>
    <name evidence="4" type="ORF">PH7735_01030</name>
</gene>
<proteinExistence type="predicted"/>
<dbReference type="EMBL" id="CYTW01000001">
    <property type="protein sequence ID" value="CUJ89103.1"/>
    <property type="molecule type" value="Genomic_DNA"/>
</dbReference>
<keyword evidence="2 4" id="KW-0012">Acyltransferase</keyword>
<dbReference type="Pfam" id="PF13420">
    <property type="entry name" value="Acetyltransf_4"/>
    <property type="match status" value="1"/>
</dbReference>
<dbReference type="InterPro" id="IPR016181">
    <property type="entry name" value="Acyl_CoA_acyltransferase"/>
</dbReference>
<name>A0A0P1IP19_9RHOB</name>
<dbReference type="SUPFAM" id="SSF55729">
    <property type="entry name" value="Acyl-CoA N-acyltransferases (Nat)"/>
    <property type="match status" value="1"/>
</dbReference>
<evidence type="ECO:0000313" key="4">
    <source>
        <dbReference type="EMBL" id="CUJ89103.1"/>
    </source>
</evidence>
<keyword evidence="1 4" id="KW-0808">Transferase</keyword>
<accession>A0A0P1IP19</accession>
<dbReference type="InterPro" id="IPR000182">
    <property type="entry name" value="GNAT_dom"/>
</dbReference>
<dbReference type="PANTHER" id="PTHR43072">
    <property type="entry name" value="N-ACETYLTRANSFERASE"/>
    <property type="match status" value="1"/>
</dbReference>
<sequence>MITVRPGSRDDAVAVSDIWNREIREGVSTFNSIEKSRAEVEDLIEAAGDTFLVAFEEDRLLGFVTYGQFRGGVGYAHSMEHTIHLAGVARGKGVGRLLMERIEDVARKKNVHSLIAGIAGENEAGVAFHGALGFVHVARVPEVGRKFGRWMDLILMQKIL</sequence>
<dbReference type="Proteomes" id="UP000051870">
    <property type="component" value="Unassembled WGS sequence"/>
</dbReference>
<keyword evidence="5" id="KW-1185">Reference proteome</keyword>
<feature type="domain" description="N-acetyltransferase" evidence="3">
    <location>
        <begin position="2"/>
        <end position="160"/>
    </location>
</feature>
<dbReference type="STRING" id="1715693.PH7735_01030"/>
<dbReference type="RefSeq" id="WP_058310197.1">
    <property type="nucleotide sequence ID" value="NZ_CYTW01000001.1"/>
</dbReference>
<evidence type="ECO:0000256" key="1">
    <source>
        <dbReference type="ARBA" id="ARBA00022679"/>
    </source>
</evidence>
<evidence type="ECO:0000259" key="3">
    <source>
        <dbReference type="PROSITE" id="PS51186"/>
    </source>
</evidence>
<dbReference type="EC" id="2.3.1.-" evidence="4"/>
<protein>
    <submittedName>
        <fullName evidence="4">N-acyltransferase YncA</fullName>
        <ecNumber evidence="4">2.3.1.-</ecNumber>
    </submittedName>
</protein>
<dbReference type="Gene3D" id="3.40.630.30">
    <property type="match status" value="1"/>
</dbReference>
<organism evidence="4 5">
    <name type="scientific">Shimia thalassica</name>
    <dbReference type="NCBI Taxonomy" id="1715693"/>
    <lineage>
        <taxon>Bacteria</taxon>
        <taxon>Pseudomonadati</taxon>
        <taxon>Pseudomonadota</taxon>
        <taxon>Alphaproteobacteria</taxon>
        <taxon>Rhodobacterales</taxon>
        <taxon>Roseobacteraceae</taxon>
    </lineage>
</organism>
<dbReference type="GO" id="GO:0016747">
    <property type="term" value="F:acyltransferase activity, transferring groups other than amino-acyl groups"/>
    <property type="evidence" value="ECO:0007669"/>
    <property type="project" value="InterPro"/>
</dbReference>
<evidence type="ECO:0000256" key="2">
    <source>
        <dbReference type="ARBA" id="ARBA00023315"/>
    </source>
</evidence>
<dbReference type="GeneID" id="83880094"/>
<dbReference type="AlphaFoldDB" id="A0A0P1IP19"/>
<dbReference type="PROSITE" id="PS51186">
    <property type="entry name" value="GNAT"/>
    <property type="match status" value="1"/>
</dbReference>
<dbReference type="PANTHER" id="PTHR43072:SF23">
    <property type="entry name" value="UPF0039 PROTEIN C11D3.02C"/>
    <property type="match status" value="1"/>
</dbReference>
<reference evidence="5" key="1">
    <citation type="submission" date="2015-09" db="EMBL/GenBank/DDBJ databases">
        <authorList>
            <person name="Rodrigo-Torres Lidia"/>
            <person name="Arahal R.David."/>
        </authorList>
    </citation>
    <scope>NUCLEOTIDE SEQUENCE [LARGE SCALE GENOMIC DNA]</scope>
    <source>
        <strain evidence="5">CECT 7735</strain>
    </source>
</reference>
<dbReference type="CDD" id="cd04301">
    <property type="entry name" value="NAT_SF"/>
    <property type="match status" value="1"/>
</dbReference>
<evidence type="ECO:0000313" key="5">
    <source>
        <dbReference type="Proteomes" id="UP000051870"/>
    </source>
</evidence>